<protein>
    <submittedName>
        <fullName evidence="1">Uncharacterized protein</fullName>
    </submittedName>
</protein>
<evidence type="ECO:0000313" key="1">
    <source>
        <dbReference type="EMBL" id="SNU32442.1"/>
    </source>
</evidence>
<name>A0A285AUV5_9ENTR</name>
<sequence>MKFQVSGPGFLTGFYLYTFNCKGTIHKATPDTFPGCPSKELQTAWFPLNTCSVLLLKI</sequence>
<accession>A0A285AUV5</accession>
<dbReference type="AlphaFoldDB" id="A0A285AUV5"/>
<organism evidence="1 2">
    <name type="scientific">Klebsiella grimontii</name>
    <dbReference type="NCBI Taxonomy" id="2058152"/>
    <lineage>
        <taxon>Bacteria</taxon>
        <taxon>Pseudomonadati</taxon>
        <taxon>Pseudomonadota</taxon>
        <taxon>Gammaproteobacteria</taxon>
        <taxon>Enterobacterales</taxon>
        <taxon>Enterobacteriaceae</taxon>
        <taxon>Klebsiella/Raoultella group</taxon>
        <taxon>Klebsiella</taxon>
    </lineage>
</organism>
<proteinExistence type="predicted"/>
<gene>
    <name evidence="1" type="ORF">KOSB73_10064</name>
</gene>
<reference evidence="2" key="1">
    <citation type="submission" date="2017-08" db="EMBL/GenBank/DDBJ databases">
        <authorList>
            <person name="Brisse S."/>
        </authorList>
    </citation>
    <scope>NUCLEOTIDE SEQUENCE [LARGE SCALE GENOMIC DNA]</scope>
    <source>
        <strain evidence="2">06D021</strain>
    </source>
</reference>
<dbReference type="Proteomes" id="UP000220639">
    <property type="component" value="Unassembled WGS sequence"/>
</dbReference>
<evidence type="ECO:0000313" key="2">
    <source>
        <dbReference type="Proteomes" id="UP000220639"/>
    </source>
</evidence>
<dbReference type="EMBL" id="FZTC01000001">
    <property type="protein sequence ID" value="SNU32442.1"/>
    <property type="molecule type" value="Genomic_DNA"/>
</dbReference>